<dbReference type="Gene3D" id="2.40.30.170">
    <property type="match status" value="1"/>
</dbReference>
<comment type="subcellular location">
    <subcellularLocation>
        <location evidence="1">Cell envelope</location>
    </subcellularLocation>
</comment>
<dbReference type="AlphaFoldDB" id="A0AAV3U267"/>
<evidence type="ECO:0000256" key="1">
    <source>
        <dbReference type="ARBA" id="ARBA00004196"/>
    </source>
</evidence>
<evidence type="ECO:0000259" key="4">
    <source>
        <dbReference type="Pfam" id="PF01590"/>
    </source>
</evidence>
<evidence type="ECO:0000256" key="3">
    <source>
        <dbReference type="SAM" id="Coils"/>
    </source>
</evidence>
<dbReference type="Proteomes" id="UP001409585">
    <property type="component" value="Unassembled WGS sequence"/>
</dbReference>
<gene>
    <name evidence="6" type="ORF">GCM10025791_20430</name>
</gene>
<dbReference type="Pfam" id="PF25973">
    <property type="entry name" value="BSH_CzcB"/>
    <property type="match status" value="1"/>
</dbReference>
<dbReference type="InterPro" id="IPR058647">
    <property type="entry name" value="BSH_CzcB-like"/>
</dbReference>
<keyword evidence="2 3" id="KW-0175">Coiled coil</keyword>
<dbReference type="EMBL" id="BAABLX010000013">
    <property type="protein sequence ID" value="GAA4941903.1"/>
    <property type="molecule type" value="Genomic_DNA"/>
</dbReference>
<dbReference type="InterPro" id="IPR003018">
    <property type="entry name" value="GAF"/>
</dbReference>
<proteinExistence type="predicted"/>
<organism evidence="6 7">
    <name type="scientific">Halioxenophilus aromaticivorans</name>
    <dbReference type="NCBI Taxonomy" id="1306992"/>
    <lineage>
        <taxon>Bacteria</taxon>
        <taxon>Pseudomonadati</taxon>
        <taxon>Pseudomonadota</taxon>
        <taxon>Gammaproteobacteria</taxon>
        <taxon>Alteromonadales</taxon>
        <taxon>Alteromonadaceae</taxon>
        <taxon>Halioxenophilus</taxon>
    </lineage>
</organism>
<dbReference type="SUPFAM" id="SSF55781">
    <property type="entry name" value="GAF domain-like"/>
    <property type="match status" value="1"/>
</dbReference>
<dbReference type="GO" id="GO:0030313">
    <property type="term" value="C:cell envelope"/>
    <property type="evidence" value="ECO:0007669"/>
    <property type="project" value="UniProtKB-SubCell"/>
</dbReference>
<feature type="domain" description="CzcB-like barrel-sandwich hybrid" evidence="5">
    <location>
        <begin position="356"/>
        <end position="477"/>
    </location>
</feature>
<evidence type="ECO:0000313" key="6">
    <source>
        <dbReference type="EMBL" id="GAA4941903.1"/>
    </source>
</evidence>
<dbReference type="InterPro" id="IPR029016">
    <property type="entry name" value="GAF-like_dom_sf"/>
</dbReference>
<evidence type="ECO:0000259" key="5">
    <source>
        <dbReference type="Pfam" id="PF25973"/>
    </source>
</evidence>
<name>A0AAV3U267_9ALTE</name>
<evidence type="ECO:0000256" key="2">
    <source>
        <dbReference type="ARBA" id="ARBA00023054"/>
    </source>
</evidence>
<sequence>MATAFAQNWLEIQCRSIQYVERAIFVLADSEDRRLKMAASWPVDNEKPSELLATVRLAARKKNTDGGVRATLTSNQRFDYFAWPIFVNGHLLGIVAVQTKHQEKPVQRSILQTLKVGAQWLALPEPETEKQEQLFQNTVRLALGITDQADYRAMLTALVNLLILELHCDRVSFGAVKEQHCEVVAVSNSANMDAKANLIKAVAHAMDEAIDQDSILNFPAVANDQNIYRAHKELAKNFGSGSILTVPLVHQEKIFATVTLERNESHPFTASEANFCHQLMLLLAPSFYMRERLDQPLTKRLSEDARDSFGAVFGLSRLRLKLSLTAAALLVGFSAFTSTQFNVSAGAALEGRIQRSIAAPIAGYIDTAIARAGDTVDQGDIIATMDDSELRLQEAKLEAQRQQTNRALREAMATRDLVQVRVLNAQLDQANAELKLVQDQLERTRIRAPFNAIIIDGDLSDQLGAPVERGDSLFRIAPLSGYRVILKVREQDIAFVQNDQIGTLTLASLPGEHLPLTVEKITAVATAEDGANVFRVEAALSEAPEILRPGMGGVAKINVGERRMLWIWTRDIVDWIRLKLWSWWP</sequence>
<dbReference type="PANTHER" id="PTHR32347">
    <property type="entry name" value="EFFLUX SYSTEM COMPONENT YKNX-RELATED"/>
    <property type="match status" value="1"/>
</dbReference>
<dbReference type="SUPFAM" id="SSF111369">
    <property type="entry name" value="HlyD-like secretion proteins"/>
    <property type="match status" value="1"/>
</dbReference>
<accession>A0AAV3U267</accession>
<dbReference type="PANTHER" id="PTHR32347:SF23">
    <property type="entry name" value="BLL5650 PROTEIN"/>
    <property type="match status" value="1"/>
</dbReference>
<dbReference type="RefSeq" id="WP_345421153.1">
    <property type="nucleotide sequence ID" value="NZ_AP031496.1"/>
</dbReference>
<evidence type="ECO:0008006" key="8">
    <source>
        <dbReference type="Google" id="ProtNLM"/>
    </source>
</evidence>
<feature type="coiled-coil region" evidence="3">
    <location>
        <begin position="385"/>
        <end position="447"/>
    </location>
</feature>
<evidence type="ECO:0000313" key="7">
    <source>
        <dbReference type="Proteomes" id="UP001409585"/>
    </source>
</evidence>
<protein>
    <recommendedName>
        <fullName evidence="8">GAF domain-containing protein</fullName>
    </recommendedName>
</protein>
<reference evidence="7" key="1">
    <citation type="journal article" date="2019" name="Int. J. Syst. Evol. Microbiol.">
        <title>The Global Catalogue of Microorganisms (GCM) 10K type strain sequencing project: providing services to taxonomists for standard genome sequencing and annotation.</title>
        <authorList>
            <consortium name="The Broad Institute Genomics Platform"/>
            <consortium name="The Broad Institute Genome Sequencing Center for Infectious Disease"/>
            <person name="Wu L."/>
            <person name="Ma J."/>
        </authorList>
    </citation>
    <scope>NUCLEOTIDE SEQUENCE [LARGE SCALE GENOMIC DNA]</scope>
    <source>
        <strain evidence="7">JCM 19134</strain>
    </source>
</reference>
<dbReference type="InterPro" id="IPR050465">
    <property type="entry name" value="UPF0194_transport"/>
</dbReference>
<keyword evidence="7" id="KW-1185">Reference proteome</keyword>
<dbReference type="Pfam" id="PF01590">
    <property type="entry name" value="GAF"/>
    <property type="match status" value="1"/>
</dbReference>
<dbReference type="Gene3D" id="3.30.450.40">
    <property type="match status" value="1"/>
</dbReference>
<comment type="caution">
    <text evidence="6">The sequence shown here is derived from an EMBL/GenBank/DDBJ whole genome shotgun (WGS) entry which is preliminary data.</text>
</comment>
<feature type="domain" description="GAF" evidence="4">
    <location>
        <begin position="152"/>
        <end position="283"/>
    </location>
</feature>
<dbReference type="Gene3D" id="2.40.50.100">
    <property type="match status" value="1"/>
</dbReference>